<evidence type="ECO:0000313" key="2">
    <source>
        <dbReference type="Proteomes" id="UP001364224"/>
    </source>
</evidence>
<comment type="caution">
    <text evidence="1">The sequence shown here is derived from an EMBL/GenBank/DDBJ whole genome shotgun (WGS) entry which is preliminary data.</text>
</comment>
<dbReference type="EMBL" id="JAZHRV010000001">
    <property type="protein sequence ID" value="MEH2555580.1"/>
    <property type="molecule type" value="Genomic_DNA"/>
</dbReference>
<proteinExistence type="predicted"/>
<protein>
    <submittedName>
        <fullName evidence="1">Uncharacterized protein</fullName>
    </submittedName>
</protein>
<dbReference type="Proteomes" id="UP001364224">
    <property type="component" value="Unassembled WGS sequence"/>
</dbReference>
<organism evidence="1 2">
    <name type="scientific">Bradyrhizobium algeriense</name>
    <dbReference type="NCBI Taxonomy" id="634784"/>
    <lineage>
        <taxon>Bacteria</taxon>
        <taxon>Pseudomonadati</taxon>
        <taxon>Pseudomonadota</taxon>
        <taxon>Alphaproteobacteria</taxon>
        <taxon>Hyphomicrobiales</taxon>
        <taxon>Nitrobacteraceae</taxon>
        <taxon>Bradyrhizobium</taxon>
    </lineage>
</organism>
<gene>
    <name evidence="1" type="ORF">V1286_003109</name>
</gene>
<reference evidence="1 2" key="1">
    <citation type="submission" date="2024-02" db="EMBL/GenBank/DDBJ databases">
        <title>Adaptive strategies in a cosmopolitan and abundant soil bacterium.</title>
        <authorList>
            <person name="Carini P."/>
        </authorList>
    </citation>
    <scope>NUCLEOTIDE SEQUENCE [LARGE SCALE GENOMIC DNA]</scope>
    <source>
        <strain evidence="1 2">AZCC 1608</strain>
    </source>
</reference>
<accession>A0ABU8BAL7</accession>
<sequence length="85" mass="9581">MRLDAECPTRQQLLWSKRAERNVFRLENDIAETPADTIEGMRAKVRCAELWRHGEKVDSIPGGCEEAMAVSIFADIQHIAARALS</sequence>
<dbReference type="RefSeq" id="WP_334480707.1">
    <property type="nucleotide sequence ID" value="NZ_JAZHRV010000001.1"/>
</dbReference>
<evidence type="ECO:0000313" key="1">
    <source>
        <dbReference type="EMBL" id="MEH2555580.1"/>
    </source>
</evidence>
<name>A0ABU8BAL7_9BRAD</name>
<keyword evidence="2" id="KW-1185">Reference proteome</keyword>